<gene>
    <name evidence="1" type="ORF">BE18_38990</name>
</gene>
<dbReference type="AlphaFoldDB" id="A0A150T6N6"/>
<accession>A0A150T6N6</accession>
<dbReference type="Proteomes" id="UP000075515">
    <property type="component" value="Unassembled WGS sequence"/>
</dbReference>
<name>A0A150T6N6_SORCE</name>
<sequence length="244" mass="26623">MIAFRVSVNGTKVCTAGAGPEGVLGIVVSQDAGSPRALLEDGHMLISGLDSNRREYRAWRSPTLRIGDEIGIDIVEADAVDPPWRRVPCAASYRDTLLLHARAALGAFAGSVLRDPGGQLAMVAQSARCLLSRATTATMRRALRRPGARAERALAVALNSRRVCVAGVPRRGHVMTLITWSGGHRNGRPDLFWFSVYGRDARTDERLDWGRPALAVGDHVSIRMARSREHDAPARGARYEARRR</sequence>
<proteinExistence type="predicted"/>
<dbReference type="EMBL" id="JEMC01001306">
    <property type="protein sequence ID" value="KYF98153.1"/>
    <property type="molecule type" value="Genomic_DNA"/>
</dbReference>
<comment type="caution">
    <text evidence="1">The sequence shown here is derived from an EMBL/GenBank/DDBJ whole genome shotgun (WGS) entry which is preliminary data.</text>
</comment>
<evidence type="ECO:0000313" key="1">
    <source>
        <dbReference type="EMBL" id="KYF98153.1"/>
    </source>
</evidence>
<organism evidence="1 2">
    <name type="scientific">Sorangium cellulosum</name>
    <name type="common">Polyangium cellulosum</name>
    <dbReference type="NCBI Taxonomy" id="56"/>
    <lineage>
        <taxon>Bacteria</taxon>
        <taxon>Pseudomonadati</taxon>
        <taxon>Myxococcota</taxon>
        <taxon>Polyangia</taxon>
        <taxon>Polyangiales</taxon>
        <taxon>Polyangiaceae</taxon>
        <taxon>Sorangium</taxon>
    </lineage>
</organism>
<reference evidence="1 2" key="1">
    <citation type="submission" date="2014-02" db="EMBL/GenBank/DDBJ databases">
        <title>The small core and large imbalanced accessory genome model reveals a collaborative survival strategy of Sorangium cellulosum strains in nature.</title>
        <authorList>
            <person name="Han K."/>
            <person name="Peng R."/>
            <person name="Blom J."/>
            <person name="Li Y.-Z."/>
        </authorList>
    </citation>
    <scope>NUCLEOTIDE SEQUENCE [LARGE SCALE GENOMIC DNA]</scope>
    <source>
        <strain evidence="1 2">So0149</strain>
    </source>
</reference>
<protein>
    <submittedName>
        <fullName evidence="1">Uncharacterized protein</fullName>
    </submittedName>
</protein>
<evidence type="ECO:0000313" key="2">
    <source>
        <dbReference type="Proteomes" id="UP000075515"/>
    </source>
</evidence>